<dbReference type="Proteomes" id="UP001266357">
    <property type="component" value="Unassembled WGS sequence"/>
</dbReference>
<keyword evidence="1" id="KW-0732">Signal</keyword>
<keyword evidence="3" id="KW-1185">Reference proteome</keyword>
<feature type="signal peptide" evidence="1">
    <location>
        <begin position="1"/>
        <end position="18"/>
    </location>
</feature>
<evidence type="ECO:0008006" key="4">
    <source>
        <dbReference type="Google" id="ProtNLM"/>
    </source>
</evidence>
<evidence type="ECO:0000256" key="1">
    <source>
        <dbReference type="SAM" id="SignalP"/>
    </source>
</evidence>
<evidence type="ECO:0000313" key="2">
    <source>
        <dbReference type="EMBL" id="MDT0603298.1"/>
    </source>
</evidence>
<accession>A0ABU3A2H2</accession>
<dbReference type="EMBL" id="JAVRIF010000003">
    <property type="protein sequence ID" value="MDT0603298.1"/>
    <property type="molecule type" value="Genomic_DNA"/>
</dbReference>
<comment type="caution">
    <text evidence="2">The sequence shown here is derived from an EMBL/GenBank/DDBJ whole genome shotgun (WGS) entry which is preliminary data.</text>
</comment>
<dbReference type="RefSeq" id="WP_311579211.1">
    <property type="nucleotide sequence ID" value="NZ_JAVRIF010000003.1"/>
</dbReference>
<evidence type="ECO:0000313" key="3">
    <source>
        <dbReference type="Proteomes" id="UP001266357"/>
    </source>
</evidence>
<feature type="chain" id="PRO_5046314935" description="MSHA biogenesis protein MshK" evidence="1">
    <location>
        <begin position="19"/>
        <end position="105"/>
    </location>
</feature>
<protein>
    <recommendedName>
        <fullName evidence="4">MSHA biogenesis protein MshK</fullName>
    </recommendedName>
</protein>
<reference evidence="2 3" key="1">
    <citation type="submission" date="2023-09" db="EMBL/GenBank/DDBJ databases">
        <authorList>
            <person name="Rey-Velasco X."/>
        </authorList>
    </citation>
    <scope>NUCLEOTIDE SEQUENCE [LARGE SCALE GENOMIC DNA]</scope>
    <source>
        <strain evidence="2 3">W431</strain>
    </source>
</reference>
<name>A0ABU3A2H2_9GAMM</name>
<sequence length="105" mass="11435">MYKCIVLFLILTSVNVNAESVDPTKPFNFNHGAVASVANKNALVLQTIVENDGQKSVVINGQLLSLGDQIRQYTLSEITKHSVLLSSPEKNIELSMFSSVVAKSK</sequence>
<gene>
    <name evidence="2" type="ORF">RM573_06785</name>
</gene>
<proteinExistence type="predicted"/>
<organism evidence="2 3">
    <name type="scientific">Thalassotalea castellviae</name>
    <dbReference type="NCBI Taxonomy" id="3075612"/>
    <lineage>
        <taxon>Bacteria</taxon>
        <taxon>Pseudomonadati</taxon>
        <taxon>Pseudomonadota</taxon>
        <taxon>Gammaproteobacteria</taxon>
        <taxon>Alteromonadales</taxon>
        <taxon>Colwelliaceae</taxon>
        <taxon>Thalassotalea</taxon>
    </lineage>
</organism>